<dbReference type="AlphaFoldDB" id="A0A4V3BPB0"/>
<dbReference type="OrthoDB" id="9814815at2"/>
<keyword evidence="2" id="KW-0805">Transcription regulation</keyword>
<dbReference type="Proteomes" id="UP000295129">
    <property type="component" value="Unassembled WGS sequence"/>
</dbReference>
<keyword evidence="3" id="KW-0238">DNA-binding</keyword>
<dbReference type="Gene3D" id="3.40.50.1360">
    <property type="match status" value="1"/>
</dbReference>
<dbReference type="PROSITE" id="PS00894">
    <property type="entry name" value="HTH_DEOR_1"/>
    <property type="match status" value="1"/>
</dbReference>
<reference evidence="6 7" key="1">
    <citation type="submission" date="2019-03" db="EMBL/GenBank/DDBJ databases">
        <title>Genomic Encyclopedia of Type Strains, Phase IV (KMG-IV): sequencing the most valuable type-strain genomes for metagenomic binning, comparative biology and taxonomic classification.</title>
        <authorList>
            <person name="Goeker M."/>
        </authorList>
    </citation>
    <scope>NUCLEOTIDE SEQUENCE [LARGE SCALE GENOMIC DNA]</scope>
    <source>
        <strain evidence="6 7">DSM 12121</strain>
    </source>
</reference>
<dbReference type="SMART" id="SM01134">
    <property type="entry name" value="DeoRC"/>
    <property type="match status" value="1"/>
</dbReference>
<accession>A0A4V3BPB0</accession>
<keyword evidence="4" id="KW-0804">Transcription</keyword>
<dbReference type="Pfam" id="PF08220">
    <property type="entry name" value="HTH_DeoR"/>
    <property type="match status" value="1"/>
</dbReference>
<evidence type="ECO:0000256" key="4">
    <source>
        <dbReference type="ARBA" id="ARBA00023163"/>
    </source>
</evidence>
<keyword evidence="1" id="KW-0678">Repressor</keyword>
<dbReference type="PANTHER" id="PTHR30363">
    <property type="entry name" value="HTH-TYPE TRANSCRIPTIONAL REGULATOR SRLR-RELATED"/>
    <property type="match status" value="1"/>
</dbReference>
<dbReference type="InterPro" id="IPR001034">
    <property type="entry name" value="DeoR_HTH"/>
</dbReference>
<dbReference type="Gene3D" id="1.10.10.10">
    <property type="entry name" value="Winged helix-like DNA-binding domain superfamily/Winged helix DNA-binding domain"/>
    <property type="match status" value="1"/>
</dbReference>
<dbReference type="SUPFAM" id="SSF46785">
    <property type="entry name" value="Winged helix' DNA-binding domain"/>
    <property type="match status" value="1"/>
</dbReference>
<evidence type="ECO:0000256" key="3">
    <source>
        <dbReference type="ARBA" id="ARBA00023125"/>
    </source>
</evidence>
<dbReference type="InterPro" id="IPR036390">
    <property type="entry name" value="WH_DNA-bd_sf"/>
</dbReference>
<dbReference type="InterPro" id="IPR036388">
    <property type="entry name" value="WH-like_DNA-bd_sf"/>
</dbReference>
<dbReference type="InterPro" id="IPR018356">
    <property type="entry name" value="Tscrpt_reg_HTH_DeoR_CS"/>
</dbReference>
<dbReference type="RefSeq" id="WP_133588022.1">
    <property type="nucleotide sequence ID" value="NZ_SNVV01000001.1"/>
</dbReference>
<evidence type="ECO:0000256" key="1">
    <source>
        <dbReference type="ARBA" id="ARBA00022491"/>
    </source>
</evidence>
<dbReference type="InterPro" id="IPR037171">
    <property type="entry name" value="NagB/RpiA_transferase-like"/>
</dbReference>
<dbReference type="PROSITE" id="PS51000">
    <property type="entry name" value="HTH_DEOR_2"/>
    <property type="match status" value="1"/>
</dbReference>
<dbReference type="GO" id="GO:0003700">
    <property type="term" value="F:DNA-binding transcription factor activity"/>
    <property type="evidence" value="ECO:0007669"/>
    <property type="project" value="InterPro"/>
</dbReference>
<feature type="domain" description="HTH deoR-type" evidence="5">
    <location>
        <begin position="3"/>
        <end position="58"/>
    </location>
</feature>
<protein>
    <submittedName>
        <fullName evidence="6">DeoR family transcriptional regulator</fullName>
    </submittedName>
</protein>
<dbReference type="EMBL" id="SNVV01000001">
    <property type="protein sequence ID" value="TDN57131.1"/>
    <property type="molecule type" value="Genomic_DNA"/>
</dbReference>
<sequence>MLQEERYQRICALLETFKSLSTERISGELGISRETVRRDVIALEAMGRLRRVHGGVVLDSARSEAPYGERLKVRAKEKQAIARAAVKLLQPGHTLFLDAGSTTLALTEELLTLSGLTIVTNSMDIAVRMAQAGESMGQRHEVIVLGGRLAPGIAATCGETTVSEIQRHRADFALLSPVAIDARNGATSFDHGEAGVARAMAERAAHRIILADYSKIGESSRVSYCPIGSIDTLVTDGRARKLAALAEIQKAGPEVVVA</sequence>
<evidence type="ECO:0000313" key="7">
    <source>
        <dbReference type="Proteomes" id="UP000295129"/>
    </source>
</evidence>
<dbReference type="PANTHER" id="PTHR30363:SF4">
    <property type="entry name" value="GLYCEROL-3-PHOSPHATE REGULON REPRESSOR"/>
    <property type="match status" value="1"/>
</dbReference>
<keyword evidence="7" id="KW-1185">Reference proteome</keyword>
<evidence type="ECO:0000259" key="5">
    <source>
        <dbReference type="PROSITE" id="PS51000"/>
    </source>
</evidence>
<dbReference type="Pfam" id="PF00455">
    <property type="entry name" value="DeoRC"/>
    <property type="match status" value="1"/>
</dbReference>
<dbReference type="InterPro" id="IPR050313">
    <property type="entry name" value="Carb_Metab_HTH_regulators"/>
</dbReference>
<evidence type="ECO:0000256" key="2">
    <source>
        <dbReference type="ARBA" id="ARBA00023015"/>
    </source>
</evidence>
<evidence type="ECO:0000313" key="6">
    <source>
        <dbReference type="EMBL" id="TDN57131.1"/>
    </source>
</evidence>
<gene>
    <name evidence="6" type="ORF">C7389_101516</name>
</gene>
<dbReference type="GO" id="GO:0003677">
    <property type="term" value="F:DNA binding"/>
    <property type="evidence" value="ECO:0007669"/>
    <property type="project" value="UniProtKB-KW"/>
</dbReference>
<dbReference type="SUPFAM" id="SSF100950">
    <property type="entry name" value="NagB/RpiA/CoA transferase-like"/>
    <property type="match status" value="1"/>
</dbReference>
<organism evidence="6 7">
    <name type="scientific">Azoarcus indigens</name>
    <dbReference type="NCBI Taxonomy" id="29545"/>
    <lineage>
        <taxon>Bacteria</taxon>
        <taxon>Pseudomonadati</taxon>
        <taxon>Pseudomonadota</taxon>
        <taxon>Betaproteobacteria</taxon>
        <taxon>Rhodocyclales</taxon>
        <taxon>Zoogloeaceae</taxon>
        <taxon>Azoarcus</taxon>
    </lineage>
</organism>
<comment type="caution">
    <text evidence="6">The sequence shown here is derived from an EMBL/GenBank/DDBJ whole genome shotgun (WGS) entry which is preliminary data.</text>
</comment>
<dbReference type="PRINTS" id="PR00037">
    <property type="entry name" value="HTHLACR"/>
</dbReference>
<dbReference type="InterPro" id="IPR014036">
    <property type="entry name" value="DeoR-like_C"/>
</dbReference>
<name>A0A4V3BPB0_9RHOO</name>
<dbReference type="SMART" id="SM00420">
    <property type="entry name" value="HTH_DEOR"/>
    <property type="match status" value="1"/>
</dbReference>
<proteinExistence type="predicted"/>